<accession>A0ABP6SSK1</accession>
<dbReference type="SUPFAM" id="SSF48239">
    <property type="entry name" value="Terpenoid cyclases/Protein prenyltransferases"/>
    <property type="match status" value="1"/>
</dbReference>
<sequence length="483" mass="50640">MAGYGEAAVASRAITRRGVLAGGAALVGTLAVGASGLGTAAAAAPRVGVVSHPAVRAGYRFLNAAMDVHYPAYGMLRLPQSYADQVGLHGTAYTYDAALAALAYLAEGSAASVERARVIGESLRFAQDHDPGYRDGRLRQSYTVGPYERNGVVQPNGFVQPDGLVNAGNVFDHSASYTGDQAWAGLALVALARRGLNPAFLTAATRLGNWVATTCGTNQALGGYRAGVSRAGTPLIRTDTAHNAVLAAFFGQLATLTGEEIWLERRTKAAAFVHRMWQEDGGFYACGSDDGIVVARFPVTTAAQTTTVLALHRSPRPAEDAALDYVVNELTVTDTAERIHSSLPVGVTVSGVTFSDRSRLVDPNVRIEPGLRFPDPDAVWLEGTAQLASALLTRGRVGDLEAAHARLNTLAEVQSRLGRRETAGSKPLPNGEGIIAATSPLHSGVGDSGYYPYRHVGTTAWYLLAATGTNPCTLGGAAAWQRV</sequence>
<dbReference type="InterPro" id="IPR006311">
    <property type="entry name" value="TAT_signal"/>
</dbReference>
<dbReference type="EMBL" id="BAAAYN010000007">
    <property type="protein sequence ID" value="GAA3384290.1"/>
    <property type="molecule type" value="Genomic_DNA"/>
</dbReference>
<protein>
    <recommendedName>
        <fullName evidence="3">Tat pathway signal sequence domain protein</fullName>
    </recommendedName>
</protein>
<evidence type="ECO:0000313" key="1">
    <source>
        <dbReference type="EMBL" id="GAA3384290.1"/>
    </source>
</evidence>
<dbReference type="SUPFAM" id="SSF48208">
    <property type="entry name" value="Six-hairpin glycosidases"/>
    <property type="match status" value="1"/>
</dbReference>
<dbReference type="Proteomes" id="UP001501676">
    <property type="component" value="Unassembled WGS sequence"/>
</dbReference>
<proteinExistence type="predicted"/>
<dbReference type="InterPro" id="IPR008930">
    <property type="entry name" value="Terpenoid_cyclase/PrenylTrfase"/>
</dbReference>
<gene>
    <name evidence="1" type="ORF">GCM10020369_13430</name>
</gene>
<organism evidence="1 2">
    <name type="scientific">Cryptosporangium minutisporangium</name>
    <dbReference type="NCBI Taxonomy" id="113569"/>
    <lineage>
        <taxon>Bacteria</taxon>
        <taxon>Bacillati</taxon>
        <taxon>Actinomycetota</taxon>
        <taxon>Actinomycetes</taxon>
        <taxon>Cryptosporangiales</taxon>
        <taxon>Cryptosporangiaceae</taxon>
        <taxon>Cryptosporangium</taxon>
    </lineage>
</organism>
<reference evidence="2" key="1">
    <citation type="journal article" date="2019" name="Int. J. Syst. Evol. Microbiol.">
        <title>The Global Catalogue of Microorganisms (GCM) 10K type strain sequencing project: providing services to taxonomists for standard genome sequencing and annotation.</title>
        <authorList>
            <consortium name="The Broad Institute Genomics Platform"/>
            <consortium name="The Broad Institute Genome Sequencing Center for Infectious Disease"/>
            <person name="Wu L."/>
            <person name="Ma J."/>
        </authorList>
    </citation>
    <scope>NUCLEOTIDE SEQUENCE [LARGE SCALE GENOMIC DNA]</scope>
    <source>
        <strain evidence="2">JCM 9458</strain>
    </source>
</reference>
<dbReference type="InterPro" id="IPR008928">
    <property type="entry name" value="6-hairpin_glycosidase_sf"/>
</dbReference>
<keyword evidence="2" id="KW-1185">Reference proteome</keyword>
<evidence type="ECO:0000313" key="2">
    <source>
        <dbReference type="Proteomes" id="UP001501676"/>
    </source>
</evidence>
<dbReference type="PROSITE" id="PS51318">
    <property type="entry name" value="TAT"/>
    <property type="match status" value="1"/>
</dbReference>
<name>A0ABP6SSK1_9ACTN</name>
<comment type="caution">
    <text evidence="1">The sequence shown here is derived from an EMBL/GenBank/DDBJ whole genome shotgun (WGS) entry which is preliminary data.</text>
</comment>
<evidence type="ECO:0008006" key="3">
    <source>
        <dbReference type="Google" id="ProtNLM"/>
    </source>
</evidence>